<sequence>MSTQSLNQSCVLCHQTCSNDRFRIERYCDCYWHQSCLTRFIEIRQQTHCPECRESFQKSGHCRIIRKRRPFMDFFCTPGAFALLTIFMLIFFYGLQILLIIVTSYLMAATMIENTIIEIFIILPGIIYDFYYIFCIIITISLMITLFRSWRDENPIVVVEWISPNTKAISSSSTQLPTAADVLFSSSNNNKNNNGTKTIIPIVVTGMNDGHQNTNPNRLTMNQSSLPSLNTVIVNITSP</sequence>
<keyword evidence="4" id="KW-1133">Transmembrane helix</keyword>
<evidence type="ECO:0000256" key="3">
    <source>
        <dbReference type="PROSITE-ProRule" id="PRU00175"/>
    </source>
</evidence>
<keyword evidence="4" id="KW-0472">Membrane</keyword>
<evidence type="ECO:0000256" key="1">
    <source>
        <dbReference type="ARBA" id="ARBA00022771"/>
    </source>
</evidence>
<proteinExistence type="predicted"/>
<feature type="transmembrane region" description="Helical" evidence="4">
    <location>
        <begin position="71"/>
        <end position="93"/>
    </location>
</feature>
<gene>
    <name evidence="6" type="ORF">HUG17_9031</name>
</gene>
<dbReference type="GO" id="GO:0008270">
    <property type="term" value="F:zinc ion binding"/>
    <property type="evidence" value="ECO:0007669"/>
    <property type="project" value="UniProtKB-KW"/>
</dbReference>
<feature type="domain" description="RING-type" evidence="5">
    <location>
        <begin position="10"/>
        <end position="53"/>
    </location>
</feature>
<dbReference type="EMBL" id="SDOV01000008">
    <property type="protein sequence ID" value="KAH7637927.1"/>
    <property type="molecule type" value="Genomic_DNA"/>
</dbReference>
<reference evidence="6" key="2">
    <citation type="journal article" date="2021" name="World Allergy Organ. J.">
        <title>Chromosome-level assembly of Dermatophagoides farinae genome and transcriptome reveals two novel allergens Der f 37 and Der f 39.</title>
        <authorList>
            <person name="Chen J."/>
            <person name="Cai Z."/>
            <person name="Fan D."/>
            <person name="Hu J."/>
            <person name="Hou Y."/>
            <person name="He Y."/>
            <person name="Zhang Z."/>
            <person name="Zhao Z."/>
            <person name="Gao P."/>
            <person name="Hu W."/>
            <person name="Sun J."/>
            <person name="Li J."/>
            <person name="Ji K."/>
        </authorList>
    </citation>
    <scope>NUCLEOTIDE SEQUENCE</scope>
    <source>
        <strain evidence="6">JKM2019</strain>
    </source>
</reference>
<comment type="caution">
    <text evidence="6">The sequence shown here is derived from an EMBL/GenBank/DDBJ whole genome shotgun (WGS) entry which is preliminary data.</text>
</comment>
<evidence type="ECO:0000259" key="5">
    <source>
        <dbReference type="PROSITE" id="PS50089"/>
    </source>
</evidence>
<keyword evidence="2" id="KW-0862">Zinc</keyword>
<accession>A0A9D4SDD6</accession>
<keyword evidence="4" id="KW-0812">Transmembrane</keyword>
<organism evidence="6">
    <name type="scientific">Dermatophagoides farinae</name>
    <name type="common">American house dust mite</name>
    <dbReference type="NCBI Taxonomy" id="6954"/>
    <lineage>
        <taxon>Eukaryota</taxon>
        <taxon>Metazoa</taxon>
        <taxon>Ecdysozoa</taxon>
        <taxon>Arthropoda</taxon>
        <taxon>Chelicerata</taxon>
        <taxon>Arachnida</taxon>
        <taxon>Acari</taxon>
        <taxon>Acariformes</taxon>
        <taxon>Sarcoptiformes</taxon>
        <taxon>Astigmata</taxon>
        <taxon>Psoroptidia</taxon>
        <taxon>Analgoidea</taxon>
        <taxon>Pyroglyphidae</taxon>
        <taxon>Dermatophagoidinae</taxon>
        <taxon>Dermatophagoides</taxon>
    </lineage>
</organism>
<dbReference type="PROSITE" id="PS50089">
    <property type="entry name" value="ZF_RING_2"/>
    <property type="match status" value="1"/>
</dbReference>
<keyword evidence="1 3" id="KW-0479">Metal-binding</keyword>
<dbReference type="AlphaFoldDB" id="A0A9D4SDD6"/>
<dbReference type="Proteomes" id="UP000828236">
    <property type="component" value="Unassembled WGS sequence"/>
</dbReference>
<reference evidence="6" key="1">
    <citation type="submission" date="2020-06" db="EMBL/GenBank/DDBJ databases">
        <authorList>
            <person name="Ji K."/>
            <person name="Li J."/>
        </authorList>
    </citation>
    <scope>NUCLEOTIDE SEQUENCE</scope>
    <source>
        <strain evidence="6">JKM2019</strain>
        <tissue evidence="6">Whole body</tissue>
    </source>
</reference>
<dbReference type="InterPro" id="IPR001841">
    <property type="entry name" value="Znf_RING"/>
</dbReference>
<protein>
    <recommendedName>
        <fullName evidence="5">RING-type domain-containing protein</fullName>
    </recommendedName>
</protein>
<name>A0A9D4SDD6_DERFA</name>
<evidence type="ECO:0000256" key="4">
    <source>
        <dbReference type="SAM" id="Phobius"/>
    </source>
</evidence>
<evidence type="ECO:0000256" key="2">
    <source>
        <dbReference type="ARBA" id="ARBA00022833"/>
    </source>
</evidence>
<keyword evidence="1 3" id="KW-0863">Zinc-finger</keyword>
<evidence type="ECO:0000313" key="6">
    <source>
        <dbReference type="EMBL" id="KAH7637927.1"/>
    </source>
</evidence>